<evidence type="ECO:0000313" key="2">
    <source>
        <dbReference type="EMBL" id="KAJ8430028.1"/>
    </source>
</evidence>
<keyword evidence="3" id="KW-1185">Reference proteome</keyword>
<comment type="caution">
    <text evidence="2">The sequence shown here is derived from an EMBL/GenBank/DDBJ whole genome shotgun (WGS) entry which is preliminary data.</text>
</comment>
<proteinExistence type="predicted"/>
<evidence type="ECO:0000313" key="3">
    <source>
        <dbReference type="Proteomes" id="UP001153076"/>
    </source>
</evidence>
<dbReference type="EMBL" id="JAKOGI010000833">
    <property type="protein sequence ID" value="KAJ8430028.1"/>
    <property type="molecule type" value="Genomic_DNA"/>
</dbReference>
<organism evidence="2 3">
    <name type="scientific">Carnegiea gigantea</name>
    <dbReference type="NCBI Taxonomy" id="171969"/>
    <lineage>
        <taxon>Eukaryota</taxon>
        <taxon>Viridiplantae</taxon>
        <taxon>Streptophyta</taxon>
        <taxon>Embryophyta</taxon>
        <taxon>Tracheophyta</taxon>
        <taxon>Spermatophyta</taxon>
        <taxon>Magnoliopsida</taxon>
        <taxon>eudicotyledons</taxon>
        <taxon>Gunneridae</taxon>
        <taxon>Pentapetalae</taxon>
        <taxon>Caryophyllales</taxon>
        <taxon>Cactineae</taxon>
        <taxon>Cactaceae</taxon>
        <taxon>Cactoideae</taxon>
        <taxon>Echinocereeae</taxon>
        <taxon>Carnegiea</taxon>
    </lineage>
</organism>
<dbReference type="AlphaFoldDB" id="A0A9Q1JS41"/>
<protein>
    <submittedName>
        <fullName evidence="2">Uncharacterized protein</fullName>
    </submittedName>
</protein>
<accession>A0A9Q1JS41</accession>
<gene>
    <name evidence="2" type="ORF">Cgig2_010957</name>
</gene>
<feature type="region of interest" description="Disordered" evidence="1">
    <location>
        <begin position="1"/>
        <end position="20"/>
    </location>
</feature>
<name>A0A9Q1JS41_9CARY</name>
<dbReference type="Proteomes" id="UP001153076">
    <property type="component" value="Unassembled WGS sequence"/>
</dbReference>
<evidence type="ECO:0000256" key="1">
    <source>
        <dbReference type="SAM" id="MobiDB-lite"/>
    </source>
</evidence>
<reference evidence="2" key="1">
    <citation type="submission" date="2022-04" db="EMBL/GenBank/DDBJ databases">
        <title>Carnegiea gigantea Genome sequencing and assembly v2.</title>
        <authorList>
            <person name="Copetti D."/>
            <person name="Sanderson M.J."/>
            <person name="Burquez A."/>
            <person name="Wojciechowski M.F."/>
        </authorList>
    </citation>
    <scope>NUCLEOTIDE SEQUENCE</scope>
    <source>
        <strain evidence="2">SGP5-SGP5p</strain>
        <tissue evidence="2">Aerial part</tissue>
    </source>
</reference>
<sequence length="234" mass="27498">MTMDRTLGNERAPLQDGRKCDYGPYYQHSSSLQSLNVIPSSTLTSILVKKVRVKQGTLRYQRNDENKYVDVSKDYENDLTATILEKVNTQRHGPKIHPTEEEFYPTLHRLLIGRRNWGLTFQFRGKVGISLHDLERIGGLATLGATYEEFLPLNKDVADHNKYPTTVVKLLHIHAELCEFHKVKHIYYDLWLDHFYREYLVYFAYGEHMVLRKRKLRQRKGPMFAFPIKSEPQT</sequence>